<dbReference type="SUPFAM" id="SSF57938">
    <property type="entry name" value="DnaJ/Hsp40 cysteine-rich domain"/>
    <property type="match status" value="1"/>
</dbReference>
<dbReference type="EMBL" id="VNIB01000012">
    <property type="protein sequence ID" value="TYO96819.1"/>
    <property type="molecule type" value="Genomic_DNA"/>
</dbReference>
<dbReference type="GO" id="GO:0008270">
    <property type="term" value="F:zinc ion binding"/>
    <property type="evidence" value="ECO:0007669"/>
    <property type="project" value="UniProtKB-UniRule"/>
</dbReference>
<feature type="binding site" evidence="14">
    <location>
        <position position="188"/>
    </location>
    <ligand>
        <name>Zn(2+)</name>
        <dbReference type="ChEBI" id="CHEBI:29105"/>
        <label>2</label>
    </ligand>
</feature>
<comment type="cofactor">
    <cofactor evidence="14">
        <name>Zn(2+)</name>
        <dbReference type="ChEBI" id="CHEBI:29105"/>
    </cofactor>
    <text evidence="14">Binds 2 Zn(2+) ions per monomer.</text>
</comment>
<keyword evidence="3 14" id="KW-0963">Cytoplasm</keyword>
<dbReference type="FunFam" id="2.10.230.10:FF:000002">
    <property type="entry name" value="Molecular chaperone DnaJ"/>
    <property type="match status" value="1"/>
</dbReference>
<dbReference type="PANTHER" id="PTHR43096">
    <property type="entry name" value="DNAJ HOMOLOG 1, MITOCHONDRIAL-RELATED"/>
    <property type="match status" value="1"/>
</dbReference>
<feature type="zinc finger region" description="CR-type" evidence="15">
    <location>
        <begin position="133"/>
        <end position="211"/>
    </location>
</feature>
<comment type="function">
    <text evidence="11 14">Participates actively in the response to hyperosmotic and heat shock by preventing the aggregation of stress-denatured proteins and by disaggregating proteins, also in an autonomous, DnaK-independent fashion. Unfolded proteins bind initially to DnaJ; upon interaction with the DnaJ-bound protein, DnaK hydrolyzes its bound ATP, resulting in the formation of a stable complex. GrpE releases ADP from DnaK; ATP binding to DnaK triggers the release of the substrate protein, thus completing the reaction cycle. Several rounds of ATP-dependent interactions between DnaJ, DnaK and GrpE are required for fully efficient folding. Also involved, together with DnaK and GrpE, in the DNA replication of plasmids through activation of initiation proteins.</text>
</comment>
<dbReference type="SUPFAM" id="SSF49493">
    <property type="entry name" value="HSP40/DnaJ peptide-binding domain"/>
    <property type="match status" value="2"/>
</dbReference>
<dbReference type="HAMAP" id="MF_01152">
    <property type="entry name" value="DnaJ"/>
    <property type="match status" value="1"/>
</dbReference>
<evidence type="ECO:0000259" key="16">
    <source>
        <dbReference type="PROSITE" id="PS50076"/>
    </source>
</evidence>
<evidence type="ECO:0000256" key="4">
    <source>
        <dbReference type="ARBA" id="ARBA00022705"/>
    </source>
</evidence>
<dbReference type="PANTHER" id="PTHR43096:SF48">
    <property type="entry name" value="CHAPERONE PROTEIN DNAJ"/>
    <property type="match status" value="1"/>
</dbReference>
<evidence type="ECO:0000256" key="15">
    <source>
        <dbReference type="PROSITE-ProRule" id="PRU00546"/>
    </source>
</evidence>
<dbReference type="CDD" id="cd06257">
    <property type="entry name" value="DnaJ"/>
    <property type="match status" value="1"/>
</dbReference>
<dbReference type="Pfam" id="PF00226">
    <property type="entry name" value="DnaJ"/>
    <property type="match status" value="1"/>
</dbReference>
<proteinExistence type="inferred from homology"/>
<keyword evidence="7 14" id="KW-0863">Zinc-finger</keyword>
<evidence type="ECO:0000256" key="6">
    <source>
        <dbReference type="ARBA" id="ARBA00022737"/>
    </source>
</evidence>
<feature type="repeat" description="CXXCXGXG motif" evidence="14">
    <location>
        <begin position="163"/>
        <end position="170"/>
    </location>
</feature>
<evidence type="ECO:0000256" key="1">
    <source>
        <dbReference type="ARBA" id="ARBA00004496"/>
    </source>
</evidence>
<keyword evidence="19" id="KW-1185">Reference proteome</keyword>
<evidence type="ECO:0000256" key="3">
    <source>
        <dbReference type="ARBA" id="ARBA00022490"/>
    </source>
</evidence>
<accession>A0A5D3WHV9</accession>
<dbReference type="InterPro" id="IPR001623">
    <property type="entry name" value="DnaJ_domain"/>
</dbReference>
<dbReference type="PRINTS" id="PR00625">
    <property type="entry name" value="JDOMAIN"/>
</dbReference>
<dbReference type="PROSITE" id="PS50076">
    <property type="entry name" value="DNAJ_2"/>
    <property type="match status" value="1"/>
</dbReference>
<feature type="binding site" evidence="14">
    <location>
        <position position="202"/>
    </location>
    <ligand>
        <name>Zn(2+)</name>
        <dbReference type="ChEBI" id="CHEBI:29105"/>
        <label>1</label>
    </ligand>
</feature>
<dbReference type="OrthoDB" id="9779889at2"/>
<dbReference type="InterPro" id="IPR036410">
    <property type="entry name" value="HSP_DnaJ_Cys-rich_dom_sf"/>
</dbReference>
<feature type="binding site" evidence="14">
    <location>
        <position position="166"/>
    </location>
    <ligand>
        <name>Zn(2+)</name>
        <dbReference type="ChEBI" id="CHEBI:29105"/>
        <label>2</label>
    </ligand>
</feature>
<keyword evidence="6 14" id="KW-0677">Repeat</keyword>
<dbReference type="SMART" id="SM00271">
    <property type="entry name" value="DnaJ"/>
    <property type="match status" value="1"/>
</dbReference>
<dbReference type="InterPro" id="IPR018253">
    <property type="entry name" value="DnaJ_domain_CS"/>
</dbReference>
<name>A0A5D3WHV9_9BACT</name>
<dbReference type="RefSeq" id="WP_148896660.1">
    <property type="nucleotide sequence ID" value="NZ_VNIB01000012.1"/>
</dbReference>
<dbReference type="GO" id="GO:0051082">
    <property type="term" value="F:unfolded protein binding"/>
    <property type="evidence" value="ECO:0007669"/>
    <property type="project" value="UniProtKB-UniRule"/>
</dbReference>
<dbReference type="Gene3D" id="2.10.230.10">
    <property type="entry name" value="Heat shock protein DnaJ, cysteine-rich domain"/>
    <property type="match status" value="1"/>
</dbReference>
<dbReference type="PROSITE" id="PS00636">
    <property type="entry name" value="DNAJ_1"/>
    <property type="match status" value="1"/>
</dbReference>
<reference evidence="18 19" key="1">
    <citation type="submission" date="2019-07" db="EMBL/GenBank/DDBJ databases">
        <title>Genomic Encyclopedia of Type Strains, Phase IV (KMG-IV): sequencing the most valuable type-strain genomes for metagenomic binning, comparative biology and taxonomic classification.</title>
        <authorList>
            <person name="Goeker M."/>
        </authorList>
    </citation>
    <scope>NUCLEOTIDE SEQUENCE [LARGE SCALE GENOMIC DNA]</scope>
    <source>
        <strain evidence="18 19">SS015</strain>
    </source>
</reference>
<dbReference type="InterPro" id="IPR036869">
    <property type="entry name" value="J_dom_sf"/>
</dbReference>
<evidence type="ECO:0000256" key="12">
    <source>
        <dbReference type="ARBA" id="ARBA00061004"/>
    </source>
</evidence>
<dbReference type="InterPro" id="IPR012724">
    <property type="entry name" value="DnaJ"/>
</dbReference>
<dbReference type="FunFam" id="2.60.260.20:FF:000004">
    <property type="entry name" value="Molecular chaperone DnaJ"/>
    <property type="match status" value="1"/>
</dbReference>
<dbReference type="NCBIfam" id="NF008035">
    <property type="entry name" value="PRK10767.1"/>
    <property type="match status" value="1"/>
</dbReference>
<dbReference type="GO" id="GO:0005737">
    <property type="term" value="C:cytoplasm"/>
    <property type="evidence" value="ECO:0007669"/>
    <property type="project" value="UniProtKB-SubCell"/>
</dbReference>
<feature type="repeat" description="CXXCXGXG motif" evidence="14">
    <location>
        <begin position="185"/>
        <end position="192"/>
    </location>
</feature>
<protein>
    <recommendedName>
        <fullName evidence="13 14">Chaperone protein DnaJ</fullName>
    </recommendedName>
</protein>
<keyword evidence="10 14" id="KW-0143">Chaperone</keyword>
<evidence type="ECO:0000256" key="2">
    <source>
        <dbReference type="ARBA" id="ARBA00011738"/>
    </source>
</evidence>
<dbReference type="GO" id="GO:0031072">
    <property type="term" value="F:heat shock protein binding"/>
    <property type="evidence" value="ECO:0007669"/>
    <property type="project" value="InterPro"/>
</dbReference>
<dbReference type="FunFam" id="1.10.287.110:FF:000034">
    <property type="entry name" value="Chaperone protein DnaJ"/>
    <property type="match status" value="1"/>
</dbReference>
<comment type="subcellular location">
    <subcellularLocation>
        <location evidence="1 14">Cytoplasm</location>
    </subcellularLocation>
</comment>
<feature type="binding site" evidence="14">
    <location>
        <position position="199"/>
    </location>
    <ligand>
        <name>Zn(2+)</name>
        <dbReference type="ChEBI" id="CHEBI:29105"/>
        <label>1</label>
    </ligand>
</feature>
<evidence type="ECO:0000256" key="5">
    <source>
        <dbReference type="ARBA" id="ARBA00022723"/>
    </source>
</evidence>
<dbReference type="GO" id="GO:0042026">
    <property type="term" value="P:protein refolding"/>
    <property type="evidence" value="ECO:0007669"/>
    <property type="project" value="TreeGrafter"/>
</dbReference>
<feature type="binding site" evidence="14">
    <location>
        <position position="146"/>
    </location>
    <ligand>
        <name>Zn(2+)</name>
        <dbReference type="ChEBI" id="CHEBI:29105"/>
        <label>1</label>
    </ligand>
</feature>
<dbReference type="InterPro" id="IPR002939">
    <property type="entry name" value="DnaJ_C"/>
</dbReference>
<comment type="subunit">
    <text evidence="2 14">Homodimer.</text>
</comment>
<evidence type="ECO:0000313" key="18">
    <source>
        <dbReference type="EMBL" id="TYO96819.1"/>
    </source>
</evidence>
<dbReference type="PROSITE" id="PS51188">
    <property type="entry name" value="ZF_CR"/>
    <property type="match status" value="1"/>
</dbReference>
<feature type="binding site" evidence="14">
    <location>
        <position position="185"/>
    </location>
    <ligand>
        <name>Zn(2+)</name>
        <dbReference type="ChEBI" id="CHEBI:29105"/>
        <label>2</label>
    </ligand>
</feature>
<feature type="repeat" description="CXXCXGXG motif" evidence="14">
    <location>
        <begin position="146"/>
        <end position="153"/>
    </location>
</feature>
<dbReference type="CDD" id="cd10747">
    <property type="entry name" value="DnaJ_C"/>
    <property type="match status" value="1"/>
</dbReference>
<keyword evidence="9 14" id="KW-0346">Stress response</keyword>
<feature type="binding site" evidence="14">
    <location>
        <position position="163"/>
    </location>
    <ligand>
        <name>Zn(2+)</name>
        <dbReference type="ChEBI" id="CHEBI:29105"/>
        <label>2</label>
    </ligand>
</feature>
<keyword evidence="8 14" id="KW-0862">Zinc</keyword>
<dbReference type="Gene3D" id="1.10.287.110">
    <property type="entry name" value="DnaJ domain"/>
    <property type="match status" value="1"/>
</dbReference>
<dbReference type="Proteomes" id="UP000324159">
    <property type="component" value="Unassembled WGS sequence"/>
</dbReference>
<dbReference type="InterPro" id="IPR008971">
    <property type="entry name" value="HSP40/DnaJ_pept-bd"/>
</dbReference>
<feature type="domain" description="J" evidence="16">
    <location>
        <begin position="5"/>
        <end position="70"/>
    </location>
</feature>
<evidence type="ECO:0000256" key="9">
    <source>
        <dbReference type="ARBA" id="ARBA00023016"/>
    </source>
</evidence>
<comment type="caution">
    <text evidence="18">The sequence shown here is derived from an EMBL/GenBank/DDBJ whole genome shotgun (WGS) entry which is preliminary data.</text>
</comment>
<sequence>MAKRDYYEILGVNRNASEAEIKKAYRRLAVKYHPDKNPDDRNAEEKFKEISEAYAVLSDAQKRANYDQFGHAGVEGMGGFSSGGFSGSPFEDIFSDIFGDIFGGGHSRRGARGRRGDDLRYNLTISFEEAAFGLETKVQIPRHQNCDACAGSGARAGTAPRTCPTCRGAGQVRYQQGFFSLTRPCPDCEGEGRVIDDPCPQCRGTGRVRGKKTISLKIPAGVETGNRLKLTGEGEPGIGGGPPGDLYVVITVEEHPLFQREGNDVICELPISFPQAALGHEFEVPTLDGKVKLKVPPGTQTGKVFKLPGKGIPVLQGYGRGDQLVVVRVETPTRLTPRQRELLEEFAREGGEDIHPLGKSFFDKVKELFG</sequence>
<dbReference type="GO" id="GO:0006260">
    <property type="term" value="P:DNA replication"/>
    <property type="evidence" value="ECO:0007669"/>
    <property type="project" value="UniProtKB-KW"/>
</dbReference>
<dbReference type="Pfam" id="PF01556">
    <property type="entry name" value="DnaJ_C"/>
    <property type="match status" value="1"/>
</dbReference>
<evidence type="ECO:0000313" key="19">
    <source>
        <dbReference type="Proteomes" id="UP000324159"/>
    </source>
</evidence>
<feature type="repeat" description="CXXCXGXG motif" evidence="14">
    <location>
        <begin position="199"/>
        <end position="206"/>
    </location>
</feature>
<feature type="binding site" evidence="14">
    <location>
        <position position="149"/>
    </location>
    <ligand>
        <name>Zn(2+)</name>
        <dbReference type="ChEBI" id="CHEBI:29105"/>
        <label>1</label>
    </ligand>
</feature>
<dbReference type="Gene3D" id="2.60.260.20">
    <property type="entry name" value="Urease metallochaperone UreE, N-terminal domain"/>
    <property type="match status" value="2"/>
</dbReference>
<keyword evidence="5 14" id="KW-0479">Metal-binding</keyword>
<dbReference type="GO" id="GO:0009408">
    <property type="term" value="P:response to heat"/>
    <property type="evidence" value="ECO:0007669"/>
    <property type="project" value="InterPro"/>
</dbReference>
<evidence type="ECO:0000256" key="8">
    <source>
        <dbReference type="ARBA" id="ARBA00022833"/>
    </source>
</evidence>
<dbReference type="GO" id="GO:0005524">
    <property type="term" value="F:ATP binding"/>
    <property type="evidence" value="ECO:0007669"/>
    <property type="project" value="InterPro"/>
</dbReference>
<keyword evidence="4 14" id="KW-0235">DNA replication</keyword>
<dbReference type="Pfam" id="PF00684">
    <property type="entry name" value="DnaJ_CXXCXGXG"/>
    <property type="match status" value="1"/>
</dbReference>
<comment type="domain">
    <text evidence="14">The J domain is necessary and sufficient to stimulate DnaK ATPase activity. Zinc center 1 plays an important role in the autonomous, DnaK-independent chaperone activity of DnaJ. Zinc center 2 is essential for interaction with DnaK and for DnaJ activity.</text>
</comment>
<comment type="similarity">
    <text evidence="12 14">Belongs to the DnaJ family.</text>
</comment>
<dbReference type="SUPFAM" id="SSF46565">
    <property type="entry name" value="Chaperone J-domain"/>
    <property type="match status" value="1"/>
</dbReference>
<evidence type="ECO:0000256" key="7">
    <source>
        <dbReference type="ARBA" id="ARBA00022771"/>
    </source>
</evidence>
<evidence type="ECO:0000259" key="17">
    <source>
        <dbReference type="PROSITE" id="PS51188"/>
    </source>
</evidence>
<evidence type="ECO:0000256" key="11">
    <source>
        <dbReference type="ARBA" id="ARBA00053423"/>
    </source>
</evidence>
<dbReference type="AlphaFoldDB" id="A0A5D3WHV9"/>
<organism evidence="18 19">
    <name type="scientific">Geothermobacter ehrlichii</name>
    <dbReference type="NCBI Taxonomy" id="213224"/>
    <lineage>
        <taxon>Bacteria</taxon>
        <taxon>Pseudomonadati</taxon>
        <taxon>Thermodesulfobacteriota</taxon>
        <taxon>Desulfuromonadia</taxon>
        <taxon>Desulfuromonadales</taxon>
        <taxon>Geothermobacteraceae</taxon>
        <taxon>Geothermobacter</taxon>
    </lineage>
</organism>
<evidence type="ECO:0000256" key="10">
    <source>
        <dbReference type="ARBA" id="ARBA00023186"/>
    </source>
</evidence>
<dbReference type="CDD" id="cd10719">
    <property type="entry name" value="DnaJ_zf"/>
    <property type="match status" value="1"/>
</dbReference>
<evidence type="ECO:0000256" key="14">
    <source>
        <dbReference type="HAMAP-Rule" id="MF_01152"/>
    </source>
</evidence>
<gene>
    <name evidence="14" type="primary">dnaJ</name>
    <name evidence="18" type="ORF">EDC39_112107</name>
</gene>
<dbReference type="InterPro" id="IPR001305">
    <property type="entry name" value="HSP_DnaJ_Cys-rich_dom"/>
</dbReference>
<dbReference type="NCBIfam" id="TIGR02349">
    <property type="entry name" value="DnaJ_bact"/>
    <property type="match status" value="1"/>
</dbReference>
<feature type="domain" description="CR-type" evidence="17">
    <location>
        <begin position="133"/>
        <end position="211"/>
    </location>
</feature>
<evidence type="ECO:0000256" key="13">
    <source>
        <dbReference type="ARBA" id="ARBA00067609"/>
    </source>
</evidence>